<dbReference type="AlphaFoldDB" id="A0A8S1N115"/>
<keyword evidence="4" id="KW-1185">Reference proteome</keyword>
<feature type="compositionally biased region" description="Basic residues" evidence="1">
    <location>
        <begin position="128"/>
        <end position="141"/>
    </location>
</feature>
<evidence type="ECO:0000313" key="4">
    <source>
        <dbReference type="Proteomes" id="UP000688137"/>
    </source>
</evidence>
<name>A0A8S1N115_PARPR</name>
<feature type="transmembrane region" description="Helical" evidence="2">
    <location>
        <begin position="176"/>
        <end position="193"/>
    </location>
</feature>
<feature type="transmembrane region" description="Helical" evidence="2">
    <location>
        <begin position="243"/>
        <end position="266"/>
    </location>
</feature>
<gene>
    <name evidence="3" type="ORF">PPRIM_AZ9-3.1.T0740067</name>
</gene>
<keyword evidence="2" id="KW-0812">Transmembrane</keyword>
<reference evidence="3" key="1">
    <citation type="submission" date="2021-01" db="EMBL/GenBank/DDBJ databases">
        <authorList>
            <consortium name="Genoscope - CEA"/>
            <person name="William W."/>
        </authorList>
    </citation>
    <scope>NUCLEOTIDE SEQUENCE</scope>
</reference>
<proteinExistence type="predicted"/>
<dbReference type="EMBL" id="CAJJDM010000077">
    <property type="protein sequence ID" value="CAD8085302.1"/>
    <property type="molecule type" value="Genomic_DNA"/>
</dbReference>
<accession>A0A8S1N115</accession>
<keyword evidence="2" id="KW-0472">Membrane</keyword>
<keyword evidence="2" id="KW-1133">Transmembrane helix</keyword>
<organism evidence="3 4">
    <name type="scientific">Paramecium primaurelia</name>
    <dbReference type="NCBI Taxonomy" id="5886"/>
    <lineage>
        <taxon>Eukaryota</taxon>
        <taxon>Sar</taxon>
        <taxon>Alveolata</taxon>
        <taxon>Ciliophora</taxon>
        <taxon>Intramacronucleata</taxon>
        <taxon>Oligohymenophorea</taxon>
        <taxon>Peniculida</taxon>
        <taxon>Parameciidae</taxon>
        <taxon>Paramecium</taxon>
    </lineage>
</organism>
<protein>
    <recommendedName>
        <fullName evidence="5">Transmembrane protein</fullName>
    </recommendedName>
</protein>
<evidence type="ECO:0008006" key="5">
    <source>
        <dbReference type="Google" id="ProtNLM"/>
    </source>
</evidence>
<sequence length="277" mass="33119">MISTEINSNDAIVRYDQIIGQQQDHEYRSPQDVLSVQDQIQPQQTSFSEISDQQLDQEQLKLKEKERMERIINIPNTIKRSLSTINEVPDQSISISSQIDDRKQNDFEDEMEKQNQKLGSYKSNQQQKSKKKSKKKKKKKQQSNNSHQLYSIQGLEYQQNMNITLYFRDPRIDCNWKLLFSYFTLIILSNVILQTMEVIRYSSSICKLEGLDNLFVYLNQLLYNLLIPHQSNIRYHYQIAHFLVLYLLFFHYLYMFLILFCVNLAVNYLHQIIVYQY</sequence>
<evidence type="ECO:0000256" key="1">
    <source>
        <dbReference type="SAM" id="MobiDB-lite"/>
    </source>
</evidence>
<evidence type="ECO:0000256" key="2">
    <source>
        <dbReference type="SAM" id="Phobius"/>
    </source>
</evidence>
<evidence type="ECO:0000313" key="3">
    <source>
        <dbReference type="EMBL" id="CAD8085302.1"/>
    </source>
</evidence>
<feature type="region of interest" description="Disordered" evidence="1">
    <location>
        <begin position="93"/>
        <end position="146"/>
    </location>
</feature>
<dbReference type="Proteomes" id="UP000688137">
    <property type="component" value="Unassembled WGS sequence"/>
</dbReference>
<comment type="caution">
    <text evidence="3">The sequence shown here is derived from an EMBL/GenBank/DDBJ whole genome shotgun (WGS) entry which is preliminary data.</text>
</comment>